<comment type="subcellular location">
    <subcellularLocation>
        <location evidence="1">Membrane</location>
    </subcellularLocation>
</comment>
<evidence type="ECO:0008006" key="5">
    <source>
        <dbReference type="Google" id="ProtNLM"/>
    </source>
</evidence>
<dbReference type="InterPro" id="IPR044839">
    <property type="entry name" value="NDR1-like"/>
</dbReference>
<dbReference type="Proteomes" id="UP001370490">
    <property type="component" value="Unassembled WGS sequence"/>
</dbReference>
<reference evidence="3 4" key="1">
    <citation type="submission" date="2023-12" db="EMBL/GenBank/DDBJ databases">
        <title>A high-quality genome assembly for Dillenia turbinata (Dilleniales).</title>
        <authorList>
            <person name="Chanderbali A."/>
        </authorList>
    </citation>
    <scope>NUCLEOTIDE SEQUENCE [LARGE SCALE GENOMIC DNA]</scope>
    <source>
        <strain evidence="3">LSX21</strain>
        <tissue evidence="3">Leaf</tissue>
    </source>
</reference>
<protein>
    <recommendedName>
        <fullName evidence="5">Late embryogenesis abundant protein LEA-2 subgroup domain-containing protein</fullName>
    </recommendedName>
</protein>
<keyword evidence="2" id="KW-0472">Membrane</keyword>
<name>A0AAN8VB78_9MAGN</name>
<proteinExistence type="predicted"/>
<gene>
    <name evidence="3" type="ORF">RJ641_002733</name>
</gene>
<dbReference type="EMBL" id="JBAMMX010000011">
    <property type="protein sequence ID" value="KAK6930940.1"/>
    <property type="molecule type" value="Genomic_DNA"/>
</dbReference>
<evidence type="ECO:0000256" key="2">
    <source>
        <dbReference type="ARBA" id="ARBA00023136"/>
    </source>
</evidence>
<sequence>MGYLLNADLTLLANFTNPNRKVNVDFSYMYIELYYKNTLIATRSIDHFSAARSETKLANVEMVTSQVQLPLKDSEQLQNQMASNRIQFEVLGFFRARSKFGSILRYSYWLYGRCTIVVSSPPGGVLVGKKCRTKH</sequence>
<accession>A0AAN8VB78</accession>
<organism evidence="3 4">
    <name type="scientific">Dillenia turbinata</name>
    <dbReference type="NCBI Taxonomy" id="194707"/>
    <lineage>
        <taxon>Eukaryota</taxon>
        <taxon>Viridiplantae</taxon>
        <taxon>Streptophyta</taxon>
        <taxon>Embryophyta</taxon>
        <taxon>Tracheophyta</taxon>
        <taxon>Spermatophyta</taxon>
        <taxon>Magnoliopsida</taxon>
        <taxon>eudicotyledons</taxon>
        <taxon>Gunneridae</taxon>
        <taxon>Pentapetalae</taxon>
        <taxon>Dilleniales</taxon>
        <taxon>Dilleniaceae</taxon>
        <taxon>Dillenia</taxon>
    </lineage>
</organism>
<evidence type="ECO:0000256" key="1">
    <source>
        <dbReference type="ARBA" id="ARBA00004370"/>
    </source>
</evidence>
<dbReference type="GO" id="GO:0005886">
    <property type="term" value="C:plasma membrane"/>
    <property type="evidence" value="ECO:0007669"/>
    <property type="project" value="TreeGrafter"/>
</dbReference>
<keyword evidence="4" id="KW-1185">Reference proteome</keyword>
<dbReference type="AlphaFoldDB" id="A0AAN8VB78"/>
<dbReference type="PANTHER" id="PTHR31234:SF42">
    <property type="entry name" value="LATE EMBRYOGENESIS ABUNDANT (LEA) HYDROXYPROLINE-RICH GLYCOPROTEIN FAMILY"/>
    <property type="match status" value="1"/>
</dbReference>
<dbReference type="GO" id="GO:0098542">
    <property type="term" value="P:defense response to other organism"/>
    <property type="evidence" value="ECO:0007669"/>
    <property type="project" value="InterPro"/>
</dbReference>
<dbReference type="PANTHER" id="PTHR31234">
    <property type="entry name" value="LATE EMBRYOGENESIS ABUNDANT (LEA) HYDROXYPROLINE-RICH GLYCOPROTEIN FAMILY"/>
    <property type="match status" value="1"/>
</dbReference>
<comment type="caution">
    <text evidence="3">The sequence shown here is derived from an EMBL/GenBank/DDBJ whole genome shotgun (WGS) entry which is preliminary data.</text>
</comment>
<evidence type="ECO:0000313" key="4">
    <source>
        <dbReference type="Proteomes" id="UP001370490"/>
    </source>
</evidence>
<evidence type="ECO:0000313" key="3">
    <source>
        <dbReference type="EMBL" id="KAK6930940.1"/>
    </source>
</evidence>